<proteinExistence type="predicted"/>
<accession>A0A433CW91</accession>
<name>A0A433CW91_9FUNG</name>
<feature type="compositionally biased region" description="Gly residues" evidence="1">
    <location>
        <begin position="36"/>
        <end position="46"/>
    </location>
</feature>
<gene>
    <name evidence="2" type="ORF">BC936DRAFT_138058</name>
</gene>
<feature type="compositionally biased region" description="Basic and acidic residues" evidence="1">
    <location>
        <begin position="50"/>
        <end position="68"/>
    </location>
</feature>
<evidence type="ECO:0000256" key="1">
    <source>
        <dbReference type="SAM" id="MobiDB-lite"/>
    </source>
</evidence>
<evidence type="ECO:0000313" key="3">
    <source>
        <dbReference type="Proteomes" id="UP000268093"/>
    </source>
</evidence>
<protein>
    <submittedName>
        <fullName evidence="2">Uncharacterized protein</fullName>
    </submittedName>
</protein>
<keyword evidence="3" id="KW-1185">Reference proteome</keyword>
<dbReference type="EMBL" id="RBNI01012391">
    <property type="protein sequence ID" value="RUP42804.1"/>
    <property type="molecule type" value="Genomic_DNA"/>
</dbReference>
<comment type="caution">
    <text evidence="2">The sequence shown here is derived from an EMBL/GenBank/DDBJ whole genome shotgun (WGS) entry which is preliminary data.</text>
</comment>
<sequence length="108" mass="11109">MGNCCGTQSSRPQAYTLSERPPGGRGGNWGDRVFGTSGGASGGAGGKAESPADRNARLAAAEQRKAQAEARGVQIGGGKLSKQLADQRGRKLAPEEAPAVDNLMWRAD</sequence>
<evidence type="ECO:0000313" key="2">
    <source>
        <dbReference type="EMBL" id="RUP42804.1"/>
    </source>
</evidence>
<reference evidence="2 3" key="1">
    <citation type="journal article" date="2018" name="New Phytol.">
        <title>Phylogenomics of Endogonaceae and evolution of mycorrhizas within Mucoromycota.</title>
        <authorList>
            <person name="Chang Y."/>
            <person name="Desiro A."/>
            <person name="Na H."/>
            <person name="Sandor L."/>
            <person name="Lipzen A."/>
            <person name="Clum A."/>
            <person name="Barry K."/>
            <person name="Grigoriev I.V."/>
            <person name="Martin F.M."/>
            <person name="Stajich J.E."/>
            <person name="Smith M.E."/>
            <person name="Bonito G."/>
            <person name="Spatafora J.W."/>
        </authorList>
    </citation>
    <scope>NUCLEOTIDE SEQUENCE [LARGE SCALE GENOMIC DNA]</scope>
    <source>
        <strain evidence="2 3">GMNB39</strain>
    </source>
</reference>
<organism evidence="2 3">
    <name type="scientific">Jimgerdemannia flammicorona</name>
    <dbReference type="NCBI Taxonomy" id="994334"/>
    <lineage>
        <taxon>Eukaryota</taxon>
        <taxon>Fungi</taxon>
        <taxon>Fungi incertae sedis</taxon>
        <taxon>Mucoromycota</taxon>
        <taxon>Mucoromycotina</taxon>
        <taxon>Endogonomycetes</taxon>
        <taxon>Endogonales</taxon>
        <taxon>Endogonaceae</taxon>
        <taxon>Jimgerdemannia</taxon>
    </lineage>
</organism>
<dbReference type="AlphaFoldDB" id="A0A433CW91"/>
<feature type="compositionally biased region" description="Polar residues" evidence="1">
    <location>
        <begin position="1"/>
        <end position="16"/>
    </location>
</feature>
<dbReference type="Proteomes" id="UP000268093">
    <property type="component" value="Unassembled WGS sequence"/>
</dbReference>
<feature type="region of interest" description="Disordered" evidence="1">
    <location>
        <begin position="1"/>
        <end position="74"/>
    </location>
</feature>